<organism evidence="2 3">
    <name type="scientific">Roseovarius litoreus</name>
    <dbReference type="NCBI Taxonomy" id="1155722"/>
    <lineage>
        <taxon>Bacteria</taxon>
        <taxon>Pseudomonadati</taxon>
        <taxon>Pseudomonadota</taxon>
        <taxon>Alphaproteobacteria</taxon>
        <taxon>Rhodobacterales</taxon>
        <taxon>Roseobacteraceae</taxon>
        <taxon>Roseovarius</taxon>
    </lineage>
</organism>
<reference evidence="2 3" key="1">
    <citation type="submission" date="2016-11" db="EMBL/GenBank/DDBJ databases">
        <authorList>
            <person name="Varghese N."/>
            <person name="Submissions S."/>
        </authorList>
    </citation>
    <scope>NUCLEOTIDE SEQUENCE [LARGE SCALE GENOMIC DNA]</scope>
    <source>
        <strain evidence="2 3">DSM 28249</strain>
    </source>
</reference>
<dbReference type="AlphaFoldDB" id="A0A1M7KB67"/>
<evidence type="ECO:0000313" key="3">
    <source>
        <dbReference type="Proteomes" id="UP000322545"/>
    </source>
</evidence>
<accession>A0A1M7KB67</accession>
<feature type="signal peptide" evidence="1">
    <location>
        <begin position="1"/>
        <end position="27"/>
    </location>
</feature>
<dbReference type="NCBIfam" id="TIGR02595">
    <property type="entry name" value="PEP_CTERM"/>
    <property type="match status" value="1"/>
</dbReference>
<name>A0A1M7KB67_9RHOB</name>
<evidence type="ECO:0000313" key="2">
    <source>
        <dbReference type="EMBL" id="SHM62421.1"/>
    </source>
</evidence>
<dbReference type="InterPro" id="IPR013424">
    <property type="entry name" value="Ice-binding_C"/>
</dbReference>
<keyword evidence="3" id="KW-1185">Reference proteome</keyword>
<dbReference type="RefSeq" id="WP_149780614.1">
    <property type="nucleotide sequence ID" value="NZ_FRCB01000010.1"/>
</dbReference>
<proteinExistence type="predicted"/>
<keyword evidence="1" id="KW-0732">Signal</keyword>
<feature type="chain" id="PRO_5012297128" evidence="1">
    <location>
        <begin position="28"/>
        <end position="224"/>
    </location>
</feature>
<evidence type="ECO:0000256" key="1">
    <source>
        <dbReference type="SAM" id="SignalP"/>
    </source>
</evidence>
<dbReference type="EMBL" id="FRCB01000010">
    <property type="protein sequence ID" value="SHM62421.1"/>
    <property type="molecule type" value="Genomic_DNA"/>
</dbReference>
<dbReference type="Proteomes" id="UP000322545">
    <property type="component" value="Unassembled WGS sequence"/>
</dbReference>
<sequence>MFSLNFKNAMPIAIMAVAGLISFSTHAEAVTATYTSNLSCNVVDVTGGGSNSSDCFGTVSGNPSQIGASAFETATFVGYFSDNSLSTTGLFGKTDWNLIAKRDFDPVQVDGLNGTEGTTPTTGSDPGTWSLIDTTALNAYGYSAVMLKQGSFFAAYLFDGSPLPTSGEWYTAWWTNNPGDVSNISVWAGGKSVNGQIPVPAGLPLLLTAMGLGGFMNWRKRKTV</sequence>
<protein>
    <submittedName>
        <fullName evidence="2">PEP-CTERM protein-sorting domain-containing protein</fullName>
    </submittedName>
</protein>
<gene>
    <name evidence="2" type="ORF">SAMN05443432_11055</name>
</gene>